<sequence length="225" mass="24725">MTSARAHEVLYESEAALRLVDQELTGLHDVRDVSPVVPTISLADLPNILEQANAQILNVLARLRESRAALQTTALERLQTTHEKIREVTTATEDAAINIMDACDRATQMVDELDTIDSDAAPDREKAAGIRATLRDELFLMMGALQFQDITSQQLAHASSVLVDMEERLLEVARLFDHNVEDTQVFRAGSAPDEKTYDPNATTKNAEGRQALADELFTSVKAPAA</sequence>
<protein>
    <recommendedName>
        <fullName evidence="3">Chemotaxis protein CheZ</fullName>
    </recommendedName>
</protein>
<organism evidence="1 2">
    <name type="scientific">Gemmatimonas aurantiaca</name>
    <dbReference type="NCBI Taxonomy" id="173480"/>
    <lineage>
        <taxon>Bacteria</taxon>
        <taxon>Pseudomonadati</taxon>
        <taxon>Gemmatimonadota</taxon>
        <taxon>Gemmatimonadia</taxon>
        <taxon>Gemmatimonadales</taxon>
        <taxon>Gemmatimonadaceae</taxon>
        <taxon>Gemmatimonas</taxon>
    </lineage>
</organism>
<dbReference type="SUPFAM" id="SSF75708">
    <property type="entry name" value="Chemotaxis phosphatase CheZ"/>
    <property type="match status" value="1"/>
</dbReference>
<evidence type="ECO:0008006" key="3">
    <source>
        <dbReference type="Google" id="ProtNLM"/>
    </source>
</evidence>
<comment type="caution">
    <text evidence="1">The sequence shown here is derived from an EMBL/GenBank/DDBJ whole genome shotgun (WGS) entry which is preliminary data.</text>
</comment>
<dbReference type="EMBL" id="DPIY01000001">
    <property type="protein sequence ID" value="HCT55817.1"/>
    <property type="molecule type" value="Genomic_DNA"/>
</dbReference>
<name>A0A3D4V672_9BACT</name>
<evidence type="ECO:0000313" key="1">
    <source>
        <dbReference type="EMBL" id="HCT55817.1"/>
    </source>
</evidence>
<dbReference type="AlphaFoldDB" id="A0A3D4V672"/>
<reference evidence="1 2" key="1">
    <citation type="journal article" date="2018" name="Nat. Biotechnol.">
        <title>A standardized bacterial taxonomy based on genome phylogeny substantially revises the tree of life.</title>
        <authorList>
            <person name="Parks D.H."/>
            <person name="Chuvochina M."/>
            <person name="Waite D.W."/>
            <person name="Rinke C."/>
            <person name="Skarshewski A."/>
            <person name="Chaumeil P.A."/>
            <person name="Hugenholtz P."/>
        </authorList>
    </citation>
    <scope>NUCLEOTIDE SEQUENCE [LARGE SCALE GENOMIC DNA]</scope>
    <source>
        <strain evidence="1">UBA8844</strain>
    </source>
</reference>
<proteinExistence type="predicted"/>
<dbReference type="Gene3D" id="1.10.287.500">
    <property type="entry name" value="Helix hairpin bin"/>
    <property type="match status" value="1"/>
</dbReference>
<dbReference type="Proteomes" id="UP000264071">
    <property type="component" value="Unassembled WGS sequence"/>
</dbReference>
<accession>A0A3D4V672</accession>
<gene>
    <name evidence="1" type="ORF">DGD08_01250</name>
</gene>
<evidence type="ECO:0000313" key="2">
    <source>
        <dbReference type="Proteomes" id="UP000264071"/>
    </source>
</evidence>